<feature type="domain" description="NADP-dependent oxidoreductase" evidence="2">
    <location>
        <begin position="12"/>
        <end position="328"/>
    </location>
</feature>
<dbReference type="InParanoid" id="A3LTP4"/>
<organism evidence="3 4">
    <name type="scientific">Scheffersomyces stipitis (strain ATCC 58785 / CBS 6054 / NBRC 10063 / NRRL Y-11545)</name>
    <name type="common">Yeast</name>
    <name type="synonym">Pichia stipitis</name>
    <dbReference type="NCBI Taxonomy" id="322104"/>
    <lineage>
        <taxon>Eukaryota</taxon>
        <taxon>Fungi</taxon>
        <taxon>Dikarya</taxon>
        <taxon>Ascomycota</taxon>
        <taxon>Saccharomycotina</taxon>
        <taxon>Pichiomycetes</taxon>
        <taxon>Debaryomycetaceae</taxon>
        <taxon>Scheffersomyces</taxon>
    </lineage>
</organism>
<keyword evidence="4" id="KW-1185">Reference proteome</keyword>
<evidence type="ECO:0000256" key="1">
    <source>
        <dbReference type="ARBA" id="ARBA00023002"/>
    </source>
</evidence>
<dbReference type="Pfam" id="PF00248">
    <property type="entry name" value="Aldo_ket_red"/>
    <property type="match status" value="1"/>
</dbReference>
<sequence>MSYKPVPLHSKFGFGTMSMTWTPVPPPTEASVESLKFVTSHEEFGTKLLNGGEFYGPNNVNLKLLKAFVDSNTAEFNRGLTISIKGAISPELRPDGSKEQIDKSIANLTSFFPKDKNARPKLLFEIARVDKNTPYEETISYIAEHVKSGAIDGISLSEVGIESIRKAVATFPISCVELELSLMSTDILENGILEELSKHNIPVIAYSPLCRGYLTDFTVDHADNWLDTIPKGDHRHLFEKFFPENYEQNIKLVKALHKYAHEVKNTTLESLSLSWILAISGRKEFRGIKNVAPILPIPSGSTKDKITRNFSNIVELSDEDLDAIDKLIKEFPIKGLRYNAHAEATLNG</sequence>
<dbReference type="OrthoDB" id="37537at2759"/>
<dbReference type="PANTHER" id="PTHR43625">
    <property type="entry name" value="AFLATOXIN B1 ALDEHYDE REDUCTASE"/>
    <property type="match status" value="1"/>
</dbReference>
<keyword evidence="1 3" id="KW-0560">Oxidoreductase</keyword>
<name>A3LTP4_PICST</name>
<dbReference type="InterPro" id="IPR023210">
    <property type="entry name" value="NADP_OxRdtase_dom"/>
</dbReference>
<dbReference type="RefSeq" id="XP_001384128.1">
    <property type="nucleotide sequence ID" value="XM_001384091.1"/>
</dbReference>
<dbReference type="GeneID" id="4838470"/>
<dbReference type="InterPro" id="IPR036812">
    <property type="entry name" value="NAD(P)_OxRdtase_dom_sf"/>
</dbReference>
<dbReference type="GO" id="GO:0005737">
    <property type="term" value="C:cytoplasm"/>
    <property type="evidence" value="ECO:0007669"/>
    <property type="project" value="TreeGrafter"/>
</dbReference>
<dbReference type="SUPFAM" id="SSF51430">
    <property type="entry name" value="NAD(P)-linked oxidoreductase"/>
    <property type="match status" value="1"/>
</dbReference>
<dbReference type="STRING" id="322104.A3LTP4"/>
<dbReference type="GO" id="GO:0050236">
    <property type="term" value="F:pyridoxine 4-dehydrogenase (NADP+) activity"/>
    <property type="evidence" value="ECO:0007669"/>
    <property type="project" value="UniProtKB-EC"/>
</dbReference>
<gene>
    <name evidence="3" type="primary">PLR1</name>
    <name evidence="3" type="ORF">PICST_59193</name>
</gene>
<dbReference type="KEGG" id="pic:PICST_59193"/>
<evidence type="ECO:0000259" key="2">
    <source>
        <dbReference type="Pfam" id="PF00248"/>
    </source>
</evidence>
<evidence type="ECO:0000313" key="4">
    <source>
        <dbReference type="Proteomes" id="UP000002258"/>
    </source>
</evidence>
<dbReference type="InterPro" id="IPR050791">
    <property type="entry name" value="Aldo-Keto_reductase"/>
</dbReference>
<dbReference type="PANTHER" id="PTHR43625:SF78">
    <property type="entry name" value="PYRIDOXAL REDUCTASE-RELATED"/>
    <property type="match status" value="1"/>
</dbReference>
<dbReference type="AlphaFoldDB" id="A3LTP4"/>
<dbReference type="eggNOG" id="KOG1575">
    <property type="taxonomic scope" value="Eukaryota"/>
</dbReference>
<reference evidence="3 4" key="1">
    <citation type="journal article" date="2007" name="Nat. Biotechnol.">
        <title>Genome sequence of the lignocellulose-bioconverting and xylose-fermenting yeast Pichia stipitis.</title>
        <authorList>
            <person name="Jeffries T.W."/>
            <person name="Grigoriev I.V."/>
            <person name="Grimwood J."/>
            <person name="Laplaza J.M."/>
            <person name="Aerts A."/>
            <person name="Salamov A."/>
            <person name="Schmutz J."/>
            <person name="Lindquist E."/>
            <person name="Dehal P."/>
            <person name="Shapiro H."/>
            <person name="Jin Y.S."/>
            <person name="Passoth V."/>
            <person name="Richardson P.M."/>
        </authorList>
    </citation>
    <scope>NUCLEOTIDE SEQUENCE [LARGE SCALE GENOMIC DNA]</scope>
    <source>
        <strain evidence="4">ATCC 58785 / CBS 6054 / NBRC 10063 / NRRL Y-11545</strain>
    </source>
</reference>
<proteinExistence type="predicted"/>
<accession>A3LTP4</accession>
<dbReference type="Gene3D" id="3.20.20.100">
    <property type="entry name" value="NADP-dependent oxidoreductase domain"/>
    <property type="match status" value="1"/>
</dbReference>
<dbReference type="Proteomes" id="UP000002258">
    <property type="component" value="Chromosome 4"/>
</dbReference>
<dbReference type="EMBL" id="CP000498">
    <property type="protein sequence ID" value="ABN66099.1"/>
    <property type="molecule type" value="Genomic_DNA"/>
</dbReference>
<dbReference type="OMA" id="YPVEETI"/>
<protein>
    <submittedName>
        <fullName evidence="3">Pyridoxine 4-dehydrogenase</fullName>
        <ecNumber evidence="3">1.1.1.65</ecNumber>
    </submittedName>
</protein>
<dbReference type="EC" id="1.1.1.65" evidence="3"/>
<dbReference type="HOGENOM" id="CLU_023205_2_1_1"/>
<dbReference type="FunCoup" id="A3LTP4">
    <property type="interactions" value="47"/>
</dbReference>
<evidence type="ECO:0000313" key="3">
    <source>
        <dbReference type="EMBL" id="ABN66099.1"/>
    </source>
</evidence>
<dbReference type="CDD" id="cd19077">
    <property type="entry name" value="AKR_AKR8A1-2"/>
    <property type="match status" value="1"/>
</dbReference>